<dbReference type="Gene3D" id="3.90.550.10">
    <property type="entry name" value="Spore Coat Polysaccharide Biosynthesis Protein SpsA, Chain A"/>
    <property type="match status" value="1"/>
</dbReference>
<sequence>MIVMTILVKDEIDIIEANIKTHARLGVDAFVVMDNNSTDGTREKLDELSKKYEITIIDEKGLYNQAKWMKKLAKTAKKIYNPRWVINNDADEFWIPKEGTIKEILSNTKGAVLTCQRYNMVLDESVSEGNFLDAKYYVANPVFYRKETQLTQEYPSIVLSKIGPKVITDPKGLLIIRGGNHKALHLRNLWDYWRHYDKIKRFEKIEVYHYVIRSYTQFEKHIINRKRLLEDKKHIRMGPHYRRWVKLYNEGKLKEEFEERIVFKKDAVDVFKRYGIFQETNVGDIIKSSLSS</sequence>
<dbReference type="AlphaFoldDB" id="A0AAI9F2G1"/>
<accession>A0AAI9F2G1</accession>
<dbReference type="Proteomes" id="UP000003288">
    <property type="component" value="Unassembled WGS sequence"/>
</dbReference>
<evidence type="ECO:0000313" key="1">
    <source>
        <dbReference type="EMBL" id="EDM23556.1"/>
    </source>
</evidence>
<proteinExistence type="predicted"/>
<name>A0AAI9F2G1_9BACT</name>
<dbReference type="SUPFAM" id="SSF53448">
    <property type="entry name" value="Nucleotide-diphospho-sugar transferases"/>
    <property type="match status" value="1"/>
</dbReference>
<reference evidence="1 2" key="1">
    <citation type="journal article" date="2011" name="Stand. Genomic Sci.">
        <title>Draft genome sequence of Caminibacter mediatlanticus strain TB-2, an epsilonproteobacterium isolated from a deep-sea hydrothermal vent.</title>
        <authorList>
            <person name="Giovannelli D."/>
            <person name="Ferriera S."/>
            <person name="Johnson J."/>
            <person name="Kravitz S."/>
            <person name="Perez-Rodriguez I."/>
            <person name="Ricci J."/>
            <person name="O'Brien C."/>
            <person name="Voordeckers J.W."/>
            <person name="Bini E."/>
            <person name="Vetriani C."/>
        </authorList>
    </citation>
    <scope>NUCLEOTIDE SEQUENCE [LARGE SCALE GENOMIC DNA]</scope>
    <source>
        <strain evidence="1 2">TB-2</strain>
    </source>
</reference>
<dbReference type="RefSeq" id="WP_007474433.1">
    <property type="nucleotide sequence ID" value="NZ_ABCJ01000004.1"/>
</dbReference>
<dbReference type="Pfam" id="PF13704">
    <property type="entry name" value="Glyco_tranf_2_4"/>
    <property type="match status" value="1"/>
</dbReference>
<comment type="caution">
    <text evidence="1">The sequence shown here is derived from an EMBL/GenBank/DDBJ whole genome shotgun (WGS) entry which is preliminary data.</text>
</comment>
<organism evidence="1 2">
    <name type="scientific">Caminibacter mediatlanticus TB-2</name>
    <dbReference type="NCBI Taxonomy" id="391592"/>
    <lineage>
        <taxon>Bacteria</taxon>
        <taxon>Pseudomonadati</taxon>
        <taxon>Campylobacterota</taxon>
        <taxon>Epsilonproteobacteria</taxon>
        <taxon>Nautiliales</taxon>
        <taxon>Nautiliaceae</taxon>
        <taxon>Caminibacter</taxon>
    </lineage>
</organism>
<dbReference type="EMBL" id="ABCJ01000004">
    <property type="protein sequence ID" value="EDM23556.1"/>
    <property type="molecule type" value="Genomic_DNA"/>
</dbReference>
<gene>
    <name evidence="1" type="ORF">CMTB2_04707</name>
</gene>
<evidence type="ECO:0008006" key="3">
    <source>
        <dbReference type="Google" id="ProtNLM"/>
    </source>
</evidence>
<dbReference type="InterPro" id="IPR029044">
    <property type="entry name" value="Nucleotide-diphossugar_trans"/>
</dbReference>
<evidence type="ECO:0000313" key="2">
    <source>
        <dbReference type="Proteomes" id="UP000003288"/>
    </source>
</evidence>
<protein>
    <recommendedName>
        <fullName evidence="3">Glycosyltransferase family 2 protein</fullName>
    </recommendedName>
</protein>